<evidence type="ECO:0000256" key="1">
    <source>
        <dbReference type="ARBA" id="ARBA00004429"/>
    </source>
</evidence>
<dbReference type="Gene3D" id="1.20.1640.10">
    <property type="entry name" value="Multidrug efflux transporter AcrB transmembrane domain"/>
    <property type="match status" value="2"/>
</dbReference>
<feature type="transmembrane region" description="Helical" evidence="9">
    <location>
        <begin position="867"/>
        <end position="888"/>
    </location>
</feature>
<feature type="transmembrane region" description="Helical" evidence="9">
    <location>
        <begin position="535"/>
        <end position="553"/>
    </location>
</feature>
<evidence type="ECO:0000256" key="2">
    <source>
        <dbReference type="ARBA" id="ARBA00010942"/>
    </source>
</evidence>
<dbReference type="NCBIfam" id="NF000282">
    <property type="entry name" value="RND_permease_1"/>
    <property type="match status" value="1"/>
</dbReference>
<feature type="transmembrane region" description="Helical" evidence="9">
    <location>
        <begin position="368"/>
        <end position="388"/>
    </location>
</feature>
<dbReference type="Gene3D" id="3.30.70.1440">
    <property type="entry name" value="Multidrug efflux transporter AcrB pore domain"/>
    <property type="match status" value="1"/>
</dbReference>
<dbReference type="Gene3D" id="3.30.2090.10">
    <property type="entry name" value="Multidrug efflux transporter AcrB TolC docking domain, DN and DC subdomains"/>
    <property type="match status" value="2"/>
</dbReference>
<reference evidence="10 11" key="1">
    <citation type="submission" date="2021-02" db="EMBL/GenBank/DDBJ databases">
        <title>Niveibacterium changnyeongensis HC41.</title>
        <authorList>
            <person name="Kang M."/>
        </authorList>
    </citation>
    <scope>NUCLEOTIDE SEQUENCE [LARGE SCALE GENOMIC DNA]</scope>
    <source>
        <strain evidence="10 11">HC41</strain>
    </source>
</reference>
<dbReference type="EMBL" id="CP071060">
    <property type="protein sequence ID" value="QSI79140.1"/>
    <property type="molecule type" value="Genomic_DNA"/>
</dbReference>
<feature type="transmembrane region" description="Helical" evidence="9">
    <location>
        <begin position="1004"/>
        <end position="1026"/>
    </location>
</feature>
<dbReference type="PANTHER" id="PTHR32063">
    <property type="match status" value="1"/>
</dbReference>
<evidence type="ECO:0000256" key="3">
    <source>
        <dbReference type="ARBA" id="ARBA00022448"/>
    </source>
</evidence>
<accession>A0ABX7MBL3</accession>
<dbReference type="Gene3D" id="3.30.70.1430">
    <property type="entry name" value="Multidrug efflux transporter AcrB pore domain"/>
    <property type="match status" value="2"/>
</dbReference>
<protein>
    <recommendedName>
        <fullName evidence="9">Efflux pump membrane transporter</fullName>
    </recommendedName>
</protein>
<dbReference type="NCBIfam" id="TIGR00915">
    <property type="entry name" value="2A0602"/>
    <property type="match status" value="1"/>
</dbReference>
<evidence type="ECO:0000256" key="7">
    <source>
        <dbReference type="ARBA" id="ARBA00022989"/>
    </source>
</evidence>
<gene>
    <name evidence="10" type="ORF">JY500_06520</name>
</gene>
<feature type="transmembrane region" description="Helical" evidence="9">
    <location>
        <begin position="12"/>
        <end position="33"/>
    </location>
</feature>
<evidence type="ECO:0000256" key="6">
    <source>
        <dbReference type="ARBA" id="ARBA00022692"/>
    </source>
</evidence>
<keyword evidence="4" id="KW-1003">Cell membrane</keyword>
<dbReference type="Proteomes" id="UP000663570">
    <property type="component" value="Chromosome"/>
</dbReference>
<evidence type="ECO:0000256" key="8">
    <source>
        <dbReference type="ARBA" id="ARBA00023136"/>
    </source>
</evidence>
<keyword evidence="5 9" id="KW-0997">Cell inner membrane</keyword>
<feature type="transmembrane region" description="Helical" evidence="9">
    <location>
        <begin position="436"/>
        <end position="460"/>
    </location>
</feature>
<feature type="transmembrane region" description="Helical" evidence="9">
    <location>
        <begin position="923"/>
        <end position="948"/>
    </location>
</feature>
<proteinExistence type="inferred from homology"/>
<dbReference type="PANTHER" id="PTHR32063:SF13">
    <property type="entry name" value="MULTIDRUG EFFLUX PUMP SUBUNIT ACRB-RELATED"/>
    <property type="match status" value="1"/>
</dbReference>
<feature type="transmembrane region" description="Helical" evidence="9">
    <location>
        <begin position="394"/>
        <end position="415"/>
    </location>
</feature>
<dbReference type="InterPro" id="IPR027463">
    <property type="entry name" value="AcrB_DN_DC_subdom"/>
</dbReference>
<feature type="transmembrane region" description="Helical" evidence="9">
    <location>
        <begin position="342"/>
        <end position="361"/>
    </location>
</feature>
<evidence type="ECO:0000313" key="11">
    <source>
        <dbReference type="Proteomes" id="UP000663570"/>
    </source>
</evidence>
<evidence type="ECO:0000256" key="5">
    <source>
        <dbReference type="ARBA" id="ARBA00022519"/>
    </source>
</evidence>
<comment type="similarity">
    <text evidence="2 9">Belongs to the resistance-nodulation-cell division (RND) (TC 2.A.6) family.</text>
</comment>
<evidence type="ECO:0000256" key="9">
    <source>
        <dbReference type="RuleBase" id="RU364070"/>
    </source>
</evidence>
<organism evidence="10 11">
    <name type="scientific">Niveibacterium microcysteis</name>
    <dbReference type="NCBI Taxonomy" id="2811415"/>
    <lineage>
        <taxon>Bacteria</taxon>
        <taxon>Pseudomonadati</taxon>
        <taxon>Pseudomonadota</taxon>
        <taxon>Betaproteobacteria</taxon>
        <taxon>Rhodocyclales</taxon>
        <taxon>Rhodocyclaceae</taxon>
        <taxon>Niveibacterium</taxon>
    </lineage>
</organism>
<keyword evidence="8 9" id="KW-0472">Membrane</keyword>
<dbReference type="SUPFAM" id="SSF82693">
    <property type="entry name" value="Multidrug efflux transporter AcrB pore domain, PN1, PN2, PC1 and PC2 subdomains"/>
    <property type="match status" value="4"/>
</dbReference>
<sequence length="1046" mass="112012">MSHLCIRRPILASVLSIVVTIAGLAAMFALPIAQYPDISPVQVTISTAYPGADAKTIEDSVAAPLEAQINGVDNMMYMQSTSSAAGQYSLTVYFKVGTDPDIAQVQVQNRISLAMTQLPDIVQKAGVSVAKRSNSFLMLLGLYSPDGRFDDKTIANYANVYVLDAIKRVPGANQASIMGVPDLAMRIWLKPDRMAALGITPTDIQRAVSAQNQQFGIGRVGASPTDRPVELTFPVVAGGRFSDPSEFERIILRTDAKGAAIVRLGDVGRAEVGQKDYLVRATMNGKPTTLIAVYQQAGSNALQVAKDVRAMMAEMKKTFPEGMDYLVSLDTTTFVQDSINEVVHTLFEAVVLVVLVVYLFLQNLRATVIPTVAVVVSLVGTFIGMTLLGFSINMLTLFGLVLAIGIVVDDAIVVIENVERNMHEFKLSPRDAAFKAMDEVTGPVIAIVLVLSAVFIPVAFISGTTGLLYKQFAITIVISVALSGFVALTLTPAMAALMLKPQHGEPNRFFRWFNRVFDRMTTSYAAGVQLTIKRVAVAMLVFAVMVAAILGLFKHIPGSFVPMEDQGYVLAATILPDAASLDRTQKTTERVAQDFAKLPSVRNTSSIPGFSMIDNQMKSSAGIVFVEMKPFEERGGGLRASAKAAVFQARKASATIQDGVVVPLMPPPIPGLGSSGGFEFWIQSKGGANYAEVDRVTKAFVAEAKKRPELADMTTLVNAASRQLKVEVDRNRAETLGVPVQDVYAAMQTLFGSLYVSQYNAFSRVFQVILQAEPKYRESPDDLQNIYVRQSGGKMLPLSAVTTTHFTTGAELISRFNGFSAAKVTGNAAAGYSSGQAIQAMEEVAAETLPEGFSFAWSGLAYEEKQAGGTTAVVFAFGIIMVFLILAAQYESWGLPFSVITAVPFGIFGALVAIFLRGLENDIYFQVGLVTLVGLAAKNAILIVEFAVLKRQEGLPIVEAAVEAARLRLRPIVMTSMAFIAGAVPLAIATGAGANSRHSIGTGLIGGMIGATTLALFFVPLFFVMVQTLGEKLGGKKAATGEAHHE</sequence>
<dbReference type="InterPro" id="IPR001036">
    <property type="entry name" value="Acrflvin-R"/>
</dbReference>
<name>A0ABX7MBL3_9RHOO</name>
<dbReference type="Gene3D" id="3.30.70.1320">
    <property type="entry name" value="Multidrug efflux transporter AcrB pore domain like"/>
    <property type="match status" value="1"/>
</dbReference>
<keyword evidence="11" id="KW-1185">Reference proteome</keyword>
<evidence type="ECO:0000256" key="4">
    <source>
        <dbReference type="ARBA" id="ARBA00022475"/>
    </source>
</evidence>
<dbReference type="SUPFAM" id="SSF82714">
    <property type="entry name" value="Multidrug efflux transporter AcrB TolC docking domain, DN and DC subdomains"/>
    <property type="match status" value="2"/>
</dbReference>
<feature type="transmembrane region" description="Helical" evidence="9">
    <location>
        <begin position="969"/>
        <end position="992"/>
    </location>
</feature>
<dbReference type="PRINTS" id="PR00702">
    <property type="entry name" value="ACRIFLAVINRP"/>
</dbReference>
<keyword evidence="7 9" id="KW-1133">Transmembrane helix</keyword>
<dbReference type="InterPro" id="IPR004764">
    <property type="entry name" value="MdtF-like"/>
</dbReference>
<evidence type="ECO:0000313" key="10">
    <source>
        <dbReference type="EMBL" id="QSI79140.1"/>
    </source>
</evidence>
<feature type="transmembrane region" description="Helical" evidence="9">
    <location>
        <begin position="472"/>
        <end position="499"/>
    </location>
</feature>
<keyword evidence="3 9" id="KW-0813">Transport</keyword>
<comment type="subcellular location">
    <subcellularLocation>
        <location evidence="1 9">Cell inner membrane</location>
        <topology evidence="1 9">Multi-pass membrane protein</topology>
    </subcellularLocation>
</comment>
<dbReference type="SUPFAM" id="SSF82866">
    <property type="entry name" value="Multidrug efflux transporter AcrB transmembrane domain"/>
    <property type="match status" value="2"/>
</dbReference>
<keyword evidence="6 9" id="KW-0812">Transmembrane</keyword>
<dbReference type="Pfam" id="PF00873">
    <property type="entry name" value="ACR_tran"/>
    <property type="match status" value="1"/>
</dbReference>
<feature type="transmembrane region" description="Helical" evidence="9">
    <location>
        <begin position="895"/>
        <end position="917"/>
    </location>
</feature>